<dbReference type="AlphaFoldDB" id="D6Z533"/>
<dbReference type="KEGG" id="dak:DaAHT2_1980"/>
<evidence type="ECO:0000313" key="2">
    <source>
        <dbReference type="Proteomes" id="UP000001508"/>
    </source>
</evidence>
<gene>
    <name evidence="1" type="ordered locus">DaAHT2_1980</name>
</gene>
<organism evidence="1 2">
    <name type="scientific">Desulfurivibrio alkaliphilus (strain DSM 19089 / UNIQEM U267 / AHT2)</name>
    <dbReference type="NCBI Taxonomy" id="589865"/>
    <lineage>
        <taxon>Bacteria</taxon>
        <taxon>Pseudomonadati</taxon>
        <taxon>Thermodesulfobacteriota</taxon>
        <taxon>Desulfobulbia</taxon>
        <taxon>Desulfobulbales</taxon>
        <taxon>Desulfobulbaceae</taxon>
        <taxon>Desulfurivibrio</taxon>
    </lineage>
</organism>
<dbReference type="InParanoid" id="D6Z533"/>
<reference evidence="2" key="1">
    <citation type="submission" date="2010-02" db="EMBL/GenBank/DDBJ databases">
        <title>Complete sequence of Desulfurivibrio alkaliphilus AHT2.</title>
        <authorList>
            <consortium name="US DOE Joint Genome Institute"/>
            <person name="Pitluck S."/>
            <person name="Chertkov O."/>
            <person name="Detter J.C."/>
            <person name="Han C."/>
            <person name="Tapia R."/>
            <person name="Larimer F."/>
            <person name="Land M."/>
            <person name="Hauser L."/>
            <person name="Kyrpides N."/>
            <person name="Mikhailova N."/>
            <person name="Sorokin D.Y."/>
            <person name="Muyzer G."/>
            <person name="Woyke T."/>
        </authorList>
    </citation>
    <scope>NUCLEOTIDE SEQUENCE [LARGE SCALE GENOMIC DNA]</scope>
    <source>
        <strain evidence="2">DSM 19089 / UNIQEM U267 / AHT2</strain>
    </source>
</reference>
<sequence>MATFSHLELALVGAGRNGTPGRTFFFKETAQSADD</sequence>
<protein>
    <submittedName>
        <fullName evidence="1">Uncharacterized protein</fullName>
    </submittedName>
</protein>
<accession>D6Z533</accession>
<name>D6Z533_DESAT</name>
<keyword evidence="2" id="KW-1185">Reference proteome</keyword>
<dbReference type="EMBL" id="CP001940">
    <property type="protein sequence ID" value="ADH86658.1"/>
    <property type="molecule type" value="Genomic_DNA"/>
</dbReference>
<dbReference type="Proteomes" id="UP000001508">
    <property type="component" value="Chromosome"/>
</dbReference>
<evidence type="ECO:0000313" key="1">
    <source>
        <dbReference type="EMBL" id="ADH86658.1"/>
    </source>
</evidence>
<proteinExistence type="predicted"/>
<dbReference type="HOGENOM" id="CLU_3364589_0_0_7"/>
<dbReference type="STRING" id="589865.DaAHT2_1980"/>